<reference evidence="12 13" key="1">
    <citation type="journal article" date="2023" name="Res Sq">
        <title>Genomic and morphological characterization of Knufia obscura isolated from the Mars 2020 spacecraft assembly facility.</title>
        <authorList>
            <person name="Chander A.M."/>
            <person name="Teixeira M.M."/>
            <person name="Singh N.K."/>
            <person name="Williams M.P."/>
            <person name="Parker C.W."/>
            <person name="Leo P."/>
            <person name="Stajich J.E."/>
            <person name="Torok T."/>
            <person name="Tighe S."/>
            <person name="Mason C.E."/>
            <person name="Venkateswaran K."/>
        </authorList>
    </citation>
    <scope>NUCLEOTIDE SEQUENCE [LARGE SCALE GENOMIC DNA]</scope>
    <source>
        <strain evidence="12 13">CCFEE 5817</strain>
    </source>
</reference>
<evidence type="ECO:0000256" key="9">
    <source>
        <dbReference type="SAM" id="Coils"/>
    </source>
</evidence>
<dbReference type="EC" id="2.3.2.31" evidence="2"/>
<accession>A0ABR0RDY4</accession>
<evidence type="ECO:0000256" key="8">
    <source>
        <dbReference type="ARBA" id="ARBA00022833"/>
    </source>
</evidence>
<evidence type="ECO:0000256" key="3">
    <source>
        <dbReference type="ARBA" id="ARBA00022679"/>
    </source>
</evidence>
<dbReference type="Pfam" id="PF01485">
    <property type="entry name" value="IBR"/>
    <property type="match status" value="2"/>
</dbReference>
<evidence type="ECO:0000313" key="13">
    <source>
        <dbReference type="Proteomes" id="UP001334248"/>
    </source>
</evidence>
<sequence>MESLADLDDETLFTHLAKYRADLAAEKAQIENDEQHDGNSEYADNLAAIEIYLEELEIQRTVARDARLAESIVEAKLTDLSTVSEITQQEQQAREDHAYARRLAEGEDDAVAPTNDNNDDNTAPSYEEEIANATTPALSKLAGLWVSAKAGRALHPENKEFDPDPEPEFEGLLRAQCCLCLDHKSYFETVAVPCGDTWCQDCLRELFYDACRDESLYPPRCCTEPIPVASVEVLLPRDMIVEVEQKRVELSTQDRTYCANTACSKFIPPADITSDIAECQKCNSRTCIHCKKEAHENECQEDADAQAVLELAEQEGWKRCGNCQAIVELKHGCNHISCRCSHEFCYKCGVVPWKNCGCPQWDEEMLIERTQQVAAREGRDVAEVREEIITRHNCNHVDHWEYVGGGGRCEECSQRLPIFLFRCDRCHLEVCRRCRFTRIR</sequence>
<evidence type="ECO:0000256" key="10">
    <source>
        <dbReference type="SAM" id="MobiDB-lite"/>
    </source>
</evidence>
<evidence type="ECO:0000256" key="6">
    <source>
        <dbReference type="ARBA" id="ARBA00022771"/>
    </source>
</evidence>
<gene>
    <name evidence="12" type="ORF">PMZ80_009420</name>
</gene>
<keyword evidence="9" id="KW-0175">Coiled coil</keyword>
<feature type="region of interest" description="Disordered" evidence="10">
    <location>
        <begin position="105"/>
        <end position="124"/>
    </location>
</feature>
<evidence type="ECO:0000313" key="12">
    <source>
        <dbReference type="EMBL" id="KAK5938450.1"/>
    </source>
</evidence>
<keyword evidence="13" id="KW-1185">Reference proteome</keyword>
<dbReference type="InterPro" id="IPR002867">
    <property type="entry name" value="IBR_dom"/>
</dbReference>
<evidence type="ECO:0000256" key="2">
    <source>
        <dbReference type="ARBA" id="ARBA00012251"/>
    </source>
</evidence>
<name>A0ABR0RDY4_9EURO</name>
<keyword evidence="3" id="KW-0808">Transferase</keyword>
<feature type="coiled-coil region" evidence="9">
    <location>
        <begin position="16"/>
        <end position="59"/>
    </location>
</feature>
<dbReference type="PROSITE" id="PS51873">
    <property type="entry name" value="TRIAD"/>
    <property type="match status" value="1"/>
</dbReference>
<evidence type="ECO:0000256" key="5">
    <source>
        <dbReference type="ARBA" id="ARBA00022737"/>
    </source>
</evidence>
<dbReference type="Proteomes" id="UP001334248">
    <property type="component" value="Unassembled WGS sequence"/>
</dbReference>
<dbReference type="SMART" id="SM00647">
    <property type="entry name" value="IBR"/>
    <property type="match status" value="2"/>
</dbReference>
<dbReference type="Gene3D" id="1.20.120.1750">
    <property type="match status" value="1"/>
</dbReference>
<keyword evidence="6" id="KW-0863">Zinc-finger</keyword>
<dbReference type="CDD" id="cd22584">
    <property type="entry name" value="Rcat_RBR_unk"/>
    <property type="match status" value="1"/>
</dbReference>
<dbReference type="EMBL" id="JAVHJV010000013">
    <property type="protein sequence ID" value="KAK5938450.1"/>
    <property type="molecule type" value="Genomic_DNA"/>
</dbReference>
<keyword evidence="7" id="KW-0833">Ubl conjugation pathway</keyword>
<dbReference type="SUPFAM" id="SSF57850">
    <property type="entry name" value="RING/U-box"/>
    <property type="match status" value="1"/>
</dbReference>
<dbReference type="PANTHER" id="PTHR11685">
    <property type="entry name" value="RBR FAMILY RING FINGER AND IBR DOMAIN-CONTAINING"/>
    <property type="match status" value="1"/>
</dbReference>
<organism evidence="12 13">
    <name type="scientific">Knufia obscura</name>
    <dbReference type="NCBI Taxonomy" id="1635080"/>
    <lineage>
        <taxon>Eukaryota</taxon>
        <taxon>Fungi</taxon>
        <taxon>Dikarya</taxon>
        <taxon>Ascomycota</taxon>
        <taxon>Pezizomycotina</taxon>
        <taxon>Eurotiomycetes</taxon>
        <taxon>Chaetothyriomycetidae</taxon>
        <taxon>Chaetothyriales</taxon>
        <taxon>Trichomeriaceae</taxon>
        <taxon>Knufia</taxon>
    </lineage>
</organism>
<evidence type="ECO:0000256" key="4">
    <source>
        <dbReference type="ARBA" id="ARBA00022723"/>
    </source>
</evidence>
<proteinExistence type="predicted"/>
<evidence type="ECO:0000256" key="1">
    <source>
        <dbReference type="ARBA" id="ARBA00001798"/>
    </source>
</evidence>
<keyword evidence="8" id="KW-0862">Zinc</keyword>
<comment type="caution">
    <text evidence="12">The sequence shown here is derived from an EMBL/GenBank/DDBJ whole genome shotgun (WGS) entry which is preliminary data.</text>
</comment>
<keyword evidence="4" id="KW-0479">Metal-binding</keyword>
<dbReference type="GeneID" id="90002869"/>
<dbReference type="CDD" id="cd20335">
    <property type="entry name" value="BRcat_RBR"/>
    <property type="match status" value="1"/>
</dbReference>
<feature type="compositionally biased region" description="Low complexity" evidence="10">
    <location>
        <begin position="111"/>
        <end position="124"/>
    </location>
</feature>
<dbReference type="RefSeq" id="XP_064726540.1">
    <property type="nucleotide sequence ID" value="XM_064877815.1"/>
</dbReference>
<evidence type="ECO:0000256" key="7">
    <source>
        <dbReference type="ARBA" id="ARBA00022786"/>
    </source>
</evidence>
<dbReference type="InterPro" id="IPR044066">
    <property type="entry name" value="TRIAD_supradom"/>
</dbReference>
<feature type="domain" description="RING-type" evidence="11">
    <location>
        <begin position="173"/>
        <end position="362"/>
    </location>
</feature>
<comment type="catalytic activity">
    <reaction evidence="1">
        <text>[E2 ubiquitin-conjugating enzyme]-S-ubiquitinyl-L-cysteine + [acceptor protein]-L-lysine = [E2 ubiquitin-conjugating enzyme]-L-cysteine + [acceptor protein]-N(6)-ubiquitinyl-L-lysine.</text>
        <dbReference type="EC" id="2.3.2.31"/>
    </reaction>
</comment>
<dbReference type="InterPro" id="IPR031127">
    <property type="entry name" value="E3_UB_ligase_RBR"/>
</dbReference>
<keyword evidence="5" id="KW-0677">Repeat</keyword>
<protein>
    <recommendedName>
        <fullName evidence="2">RBR-type E3 ubiquitin transferase</fullName>
        <ecNumber evidence="2">2.3.2.31</ecNumber>
    </recommendedName>
</protein>
<evidence type="ECO:0000259" key="11">
    <source>
        <dbReference type="PROSITE" id="PS51873"/>
    </source>
</evidence>